<feature type="domain" description="GPI inositol-deacylase winged helix" evidence="2">
    <location>
        <begin position="546"/>
        <end position="625"/>
    </location>
</feature>
<dbReference type="InterPro" id="IPR056884">
    <property type="entry name" value="NPHP3-like_N"/>
</dbReference>
<accession>A0A318Y657</accession>
<name>A0A318Y657_ASPNB</name>
<dbReference type="InterPro" id="IPR054471">
    <property type="entry name" value="GPIID_WHD"/>
</dbReference>
<evidence type="ECO:0000259" key="3">
    <source>
        <dbReference type="Pfam" id="PF24883"/>
    </source>
</evidence>
<keyword evidence="1" id="KW-0677">Repeat</keyword>
<reference evidence="4" key="1">
    <citation type="submission" date="2016-12" db="EMBL/GenBank/DDBJ databases">
        <title>The genomes of Aspergillus section Nigri reveals drivers in fungal speciation.</title>
        <authorList>
            <consortium name="DOE Joint Genome Institute"/>
            <person name="Vesth T.C."/>
            <person name="Nybo J."/>
            <person name="Theobald S."/>
            <person name="Brandl J."/>
            <person name="Frisvad J.C."/>
            <person name="Nielsen K.F."/>
            <person name="Lyhne E.K."/>
            <person name="Kogle M.E."/>
            <person name="Kuo A."/>
            <person name="Riley R."/>
            <person name="Clum A."/>
            <person name="Nolan M."/>
            <person name="Lipzen A."/>
            <person name="Salamov A."/>
            <person name="Henrissat B."/>
            <person name="Wiebenga A."/>
            <person name="De Vries R.P."/>
            <person name="Grigoriev I.V."/>
            <person name="Mortensen U.H."/>
            <person name="Andersen M.R."/>
            <person name="Baker S.E."/>
        </authorList>
    </citation>
    <scope>NUCLEOTIDE SEQUENCE [LARGE SCALE GENOMIC DNA]</scope>
    <source>
        <strain evidence="4">CBS 115656</strain>
    </source>
</reference>
<evidence type="ECO:0000313" key="5">
    <source>
        <dbReference type="Proteomes" id="UP000247647"/>
    </source>
</evidence>
<dbReference type="SUPFAM" id="SSF52540">
    <property type="entry name" value="P-loop containing nucleoside triphosphate hydrolases"/>
    <property type="match status" value="1"/>
</dbReference>
<keyword evidence="5" id="KW-1185">Reference proteome</keyword>
<proteinExistence type="predicted"/>
<evidence type="ECO:0000259" key="2">
    <source>
        <dbReference type="Pfam" id="PF22939"/>
    </source>
</evidence>
<dbReference type="RefSeq" id="XP_025474837.1">
    <property type="nucleotide sequence ID" value="XM_025627551.1"/>
</dbReference>
<dbReference type="InterPro" id="IPR027417">
    <property type="entry name" value="P-loop_NTPase"/>
</dbReference>
<dbReference type="PANTHER" id="PTHR10039">
    <property type="entry name" value="AMELOGENIN"/>
    <property type="match status" value="1"/>
</dbReference>
<evidence type="ECO:0000313" key="4">
    <source>
        <dbReference type="EMBL" id="PYH29359.1"/>
    </source>
</evidence>
<gene>
    <name evidence="4" type="ORF">BO87DRAFT_430645</name>
</gene>
<organism evidence="4 5">
    <name type="scientific">Aspergillus neoniger (strain CBS 115656)</name>
    <dbReference type="NCBI Taxonomy" id="1448310"/>
    <lineage>
        <taxon>Eukaryota</taxon>
        <taxon>Fungi</taxon>
        <taxon>Dikarya</taxon>
        <taxon>Ascomycota</taxon>
        <taxon>Pezizomycotina</taxon>
        <taxon>Eurotiomycetes</taxon>
        <taxon>Eurotiomycetidae</taxon>
        <taxon>Eurotiales</taxon>
        <taxon>Aspergillaceae</taxon>
        <taxon>Aspergillus</taxon>
        <taxon>Aspergillus subgen. Circumdati</taxon>
    </lineage>
</organism>
<dbReference type="EMBL" id="KZ821494">
    <property type="protein sequence ID" value="PYH29359.1"/>
    <property type="molecule type" value="Genomic_DNA"/>
</dbReference>
<dbReference type="OrthoDB" id="21416at2759"/>
<dbReference type="PANTHER" id="PTHR10039:SF14">
    <property type="entry name" value="NACHT DOMAIN-CONTAINING PROTEIN"/>
    <property type="match status" value="1"/>
</dbReference>
<dbReference type="Pfam" id="PF22939">
    <property type="entry name" value="WHD_GPIID"/>
    <property type="match status" value="1"/>
</dbReference>
<dbReference type="Pfam" id="PF24883">
    <property type="entry name" value="NPHP3_N"/>
    <property type="match status" value="1"/>
</dbReference>
<feature type="domain" description="Nephrocystin 3-like N-terminal" evidence="3">
    <location>
        <begin position="270"/>
        <end position="420"/>
    </location>
</feature>
<dbReference type="AlphaFoldDB" id="A0A318Y657"/>
<dbReference type="Proteomes" id="UP000247647">
    <property type="component" value="Unassembled WGS sequence"/>
</dbReference>
<evidence type="ECO:0000256" key="1">
    <source>
        <dbReference type="ARBA" id="ARBA00022737"/>
    </source>
</evidence>
<protein>
    <submittedName>
        <fullName evidence="4">Uncharacterized protein</fullName>
    </submittedName>
</protein>
<dbReference type="Gene3D" id="3.40.50.300">
    <property type="entry name" value="P-loop containing nucleotide triphosphate hydrolases"/>
    <property type="match status" value="1"/>
</dbReference>
<dbReference type="GeneID" id="37130007"/>
<sequence length="654" mass="74405">METETSACFQQALNSFKTQSGPGLVAEFEMTSLTDLKSSIAKIQTKQATERRMQNMRRISSFIGIMERYGEVIEVFLNTTNILAFVWGPMKFLLQVLFNSNHQAFMIAEMLQVASSVSEAFNELLETYKIIGEGLELLERCIGLIDGKTLVQRAVESMFHDIFAFHEIALAYFRKPMWKQVFQATWSTYKARFGPVVESFKRHKQVFEDRLTFVQLEDIRSKVITASEELEKLRNKEKLGQLREIQNWLNSADVASDQHAFTSARIGKTQTGSWILHHQQYCSWKKGSTQPLLWVNGIPGAGKTILASTIIEYCLNSHESTIWFYFRNGDAQRNSFLCFAASLISQTLARDTDLLPYVYEEMCRKGKQSFSSEKLAKELLDVMIKNTGYTCIILDGVDECGKVERKKILEWILQIIDHQRNPQSSDSIICAIVSQKDSITSKALRHIPSLEITSKDTRDDIFAYVSSRCSDIQNKFQLDDEDTKAIVELVMGKAGGMFLLAKLAMNNLYCQVSASSLFNELKTKDIPSQLDQAYDRILNNILEDHGSRSYAIQLLGWLVCAKRQLKWREIQGAVSVDLEAEDVDLRNRQWILDSKDLCDSLVEMRTDGSLELVHGTAKLFLIRTNLIDIRHVELSMASLCVGYLALPGFDMSLS</sequence>